<dbReference type="InterPro" id="IPR042174">
    <property type="entry name" value="RecF_2"/>
</dbReference>
<keyword evidence="4 6" id="KW-0067">ATP-binding</keyword>
<sequence length="375" mass="44160">MEILEINYVNFRNLQDGNVKFFPKLNLFYGKNGQGKTSLLEALYFNSTGKSFRTNKSSEMMKYGYKRTGVYVVYKDNIGEKTLTVKFNNEDKKEYSYNGKKVQYDEFYGKLNVVTYIPEDIVLITGSPSVRRNFFDGEIAQTSSEYFQELKNFNKILKIRNKYLKEKKHKEPEFAIYQDEFVKYGAKVIEKRMEYVKKISIILNLNYRKLFDDKKELSLQYQCHLGNVKKMTLKEIEDALRKRIEEKLGQELRYGFSLSGPQKDDFLFFLNSYEAKSTASQGEKKSIIFSLKLSEIDMVLREKKESPILIIDDISSYFDSNRKDSILNYLEKRNIQVFISSTGGLGIDTKDFYVEKGEISYDRDREYRENDRKGN</sequence>
<dbReference type="InterPro" id="IPR027417">
    <property type="entry name" value="P-loop_NTPase"/>
</dbReference>
<keyword evidence="1 6" id="KW-0963">Cytoplasm</keyword>
<dbReference type="Proteomes" id="UP000249008">
    <property type="component" value="Chromosome 1"/>
</dbReference>
<proteinExistence type="inferred from homology"/>
<dbReference type="PANTHER" id="PTHR32182:SF0">
    <property type="entry name" value="DNA REPLICATION AND REPAIR PROTEIN RECF"/>
    <property type="match status" value="1"/>
</dbReference>
<keyword evidence="3 6" id="KW-0547">Nucleotide-binding</keyword>
<organism evidence="8 9">
    <name type="scientific">Fusobacterium ulcerans</name>
    <dbReference type="NCBI Taxonomy" id="861"/>
    <lineage>
        <taxon>Bacteria</taxon>
        <taxon>Fusobacteriati</taxon>
        <taxon>Fusobacteriota</taxon>
        <taxon>Fusobacteriia</taxon>
        <taxon>Fusobacteriales</taxon>
        <taxon>Fusobacteriaceae</taxon>
        <taxon>Fusobacterium</taxon>
    </lineage>
</organism>
<dbReference type="Gene3D" id="1.20.1050.90">
    <property type="entry name" value="RecF/RecN/SMC, N-terminal domain"/>
    <property type="match status" value="1"/>
</dbReference>
<dbReference type="GO" id="GO:0000731">
    <property type="term" value="P:DNA synthesis involved in DNA repair"/>
    <property type="evidence" value="ECO:0007669"/>
    <property type="project" value="TreeGrafter"/>
</dbReference>
<dbReference type="RefSeq" id="WP_005978551.1">
    <property type="nucleotide sequence ID" value="NZ_CABKNW010000004.1"/>
</dbReference>
<accession>A0AAX1TQR0</accession>
<dbReference type="GO" id="GO:0006260">
    <property type="term" value="P:DNA replication"/>
    <property type="evidence" value="ECO:0007669"/>
    <property type="project" value="UniProtKB-UniRule"/>
</dbReference>
<keyword evidence="2 6" id="KW-0235">DNA replication</keyword>
<dbReference type="GO" id="GO:0009432">
    <property type="term" value="P:SOS response"/>
    <property type="evidence" value="ECO:0007669"/>
    <property type="project" value="UniProtKB-UniRule"/>
</dbReference>
<dbReference type="GO" id="GO:0005524">
    <property type="term" value="F:ATP binding"/>
    <property type="evidence" value="ECO:0007669"/>
    <property type="project" value="UniProtKB-UniRule"/>
</dbReference>
<dbReference type="Pfam" id="PF02463">
    <property type="entry name" value="SMC_N"/>
    <property type="match status" value="1"/>
</dbReference>
<evidence type="ECO:0000256" key="4">
    <source>
        <dbReference type="ARBA" id="ARBA00022840"/>
    </source>
</evidence>
<evidence type="ECO:0000256" key="2">
    <source>
        <dbReference type="ARBA" id="ARBA00022705"/>
    </source>
</evidence>
<evidence type="ECO:0000313" key="9">
    <source>
        <dbReference type="Proteomes" id="UP000249008"/>
    </source>
</evidence>
<evidence type="ECO:0000256" key="1">
    <source>
        <dbReference type="ARBA" id="ARBA00022490"/>
    </source>
</evidence>
<keyword evidence="5 6" id="KW-0238">DNA-binding</keyword>
<dbReference type="GO" id="GO:0006302">
    <property type="term" value="P:double-strand break repair"/>
    <property type="evidence" value="ECO:0007669"/>
    <property type="project" value="TreeGrafter"/>
</dbReference>
<evidence type="ECO:0000256" key="6">
    <source>
        <dbReference type="HAMAP-Rule" id="MF_00365"/>
    </source>
</evidence>
<dbReference type="GO" id="GO:0003697">
    <property type="term" value="F:single-stranded DNA binding"/>
    <property type="evidence" value="ECO:0007669"/>
    <property type="project" value="UniProtKB-UniRule"/>
</dbReference>
<dbReference type="GeneID" id="78454390"/>
<comment type="subcellular location">
    <subcellularLocation>
        <location evidence="6">Cytoplasm</location>
    </subcellularLocation>
</comment>
<dbReference type="EMBL" id="LS483487">
    <property type="protein sequence ID" value="SQJ15800.1"/>
    <property type="molecule type" value="Genomic_DNA"/>
</dbReference>
<keyword evidence="6" id="KW-0742">SOS response</keyword>
<keyword evidence="6" id="KW-0234">DNA repair</keyword>
<feature type="domain" description="RecF/RecN/SMC N-terminal" evidence="7">
    <location>
        <begin position="5"/>
        <end position="341"/>
    </location>
</feature>
<comment type="function">
    <text evidence="6">The RecF protein is involved in DNA metabolism; it is required for DNA replication and normal SOS inducibility. RecF binds preferentially to single-stranded, linear DNA. It also seems to bind ATP.</text>
</comment>
<evidence type="ECO:0000256" key="5">
    <source>
        <dbReference type="ARBA" id="ARBA00023125"/>
    </source>
</evidence>
<evidence type="ECO:0000313" key="8">
    <source>
        <dbReference type="EMBL" id="SQJ15800.1"/>
    </source>
</evidence>
<comment type="similarity">
    <text evidence="6">Belongs to the RecF family.</text>
</comment>
<dbReference type="GO" id="GO:0005737">
    <property type="term" value="C:cytoplasm"/>
    <property type="evidence" value="ECO:0007669"/>
    <property type="project" value="UniProtKB-SubCell"/>
</dbReference>
<dbReference type="NCBIfam" id="TIGR00611">
    <property type="entry name" value="recf"/>
    <property type="match status" value="1"/>
</dbReference>
<dbReference type="KEGG" id="ful:C4N20_06185"/>
<dbReference type="AlphaFoldDB" id="A0AAX1TQR0"/>
<dbReference type="Gene3D" id="3.40.50.300">
    <property type="entry name" value="P-loop containing nucleotide triphosphate hydrolases"/>
    <property type="match status" value="1"/>
</dbReference>
<dbReference type="SUPFAM" id="SSF52540">
    <property type="entry name" value="P-loop containing nucleoside triphosphate hydrolases"/>
    <property type="match status" value="1"/>
</dbReference>
<reference evidence="8 9" key="1">
    <citation type="submission" date="2018-06" db="EMBL/GenBank/DDBJ databases">
        <authorList>
            <consortium name="Pathogen Informatics"/>
            <person name="Doyle S."/>
        </authorList>
    </citation>
    <scope>NUCLEOTIDE SEQUENCE [LARGE SCALE GENOMIC DNA]</scope>
    <source>
        <strain evidence="8 9">NCTC12112</strain>
    </source>
</reference>
<name>A0AAX1TQR0_9FUSO</name>
<protein>
    <recommendedName>
        <fullName evidence="6">DNA replication and repair protein RecF</fullName>
    </recommendedName>
</protein>
<dbReference type="InterPro" id="IPR003395">
    <property type="entry name" value="RecF/RecN/SMC_N"/>
</dbReference>
<evidence type="ECO:0000256" key="3">
    <source>
        <dbReference type="ARBA" id="ARBA00022741"/>
    </source>
</evidence>
<feature type="binding site" evidence="6">
    <location>
        <begin position="30"/>
        <end position="37"/>
    </location>
    <ligand>
        <name>ATP</name>
        <dbReference type="ChEBI" id="CHEBI:30616"/>
    </ligand>
</feature>
<dbReference type="PANTHER" id="PTHR32182">
    <property type="entry name" value="DNA REPLICATION AND REPAIR PROTEIN RECF"/>
    <property type="match status" value="1"/>
</dbReference>
<dbReference type="InterPro" id="IPR001238">
    <property type="entry name" value="DNA-binding_RecF"/>
</dbReference>
<dbReference type="HAMAP" id="MF_00365">
    <property type="entry name" value="RecF"/>
    <property type="match status" value="1"/>
</dbReference>
<keyword evidence="6" id="KW-0227">DNA damage</keyword>
<gene>
    <name evidence="6 8" type="primary">recF</name>
    <name evidence="8" type="ORF">NCTC12112_03126</name>
</gene>
<evidence type="ECO:0000259" key="7">
    <source>
        <dbReference type="Pfam" id="PF02463"/>
    </source>
</evidence>